<dbReference type="EMBL" id="UHJL01000001">
    <property type="protein sequence ID" value="SUQ19175.1"/>
    <property type="molecule type" value="Genomic_DNA"/>
</dbReference>
<accession>A0A380RV50</accession>
<evidence type="ECO:0000313" key="3">
    <source>
        <dbReference type="Proteomes" id="UP000255423"/>
    </source>
</evidence>
<name>A0A380RV50_FIBSU</name>
<proteinExistence type="predicted"/>
<keyword evidence="1" id="KW-0732">Signal</keyword>
<reference evidence="2 3" key="1">
    <citation type="submission" date="2017-08" db="EMBL/GenBank/DDBJ databases">
        <authorList>
            <person name="de Groot N.N."/>
        </authorList>
    </citation>
    <scope>NUCLEOTIDE SEQUENCE [LARGE SCALE GENOMIC DNA]</scope>
    <source>
        <strain evidence="2 3">HM2</strain>
    </source>
</reference>
<organism evidence="2 3">
    <name type="scientific">Fibrobacter succinogenes</name>
    <name type="common">Bacteroides succinogenes</name>
    <dbReference type="NCBI Taxonomy" id="833"/>
    <lineage>
        <taxon>Bacteria</taxon>
        <taxon>Pseudomonadati</taxon>
        <taxon>Fibrobacterota</taxon>
        <taxon>Fibrobacteria</taxon>
        <taxon>Fibrobacterales</taxon>
        <taxon>Fibrobacteraceae</taxon>
        <taxon>Fibrobacter</taxon>
    </lineage>
</organism>
<sequence length="142" mass="15982">MFNLIKFSLVCTLVALSSVFTFAAKSVPLETDSVKVLYVIDSNDDEKVELMMSRSVLDSILQDVDGVYLAPSGACLCDCFGEDQLFFSFYDKKQSHRKFYGNKGMPEICNQFTSSLDMVFKLKNARKINALADSLFKKAKKK</sequence>
<dbReference type="RefSeq" id="WP_109571897.1">
    <property type="nucleotide sequence ID" value="NZ_UHJL01000001.1"/>
</dbReference>
<gene>
    <name evidence="2" type="ORF">SAMN05661053_0402</name>
</gene>
<evidence type="ECO:0000256" key="1">
    <source>
        <dbReference type="SAM" id="SignalP"/>
    </source>
</evidence>
<feature type="chain" id="PRO_5016821353" description="Lipoprotein" evidence="1">
    <location>
        <begin position="24"/>
        <end position="142"/>
    </location>
</feature>
<evidence type="ECO:0008006" key="4">
    <source>
        <dbReference type="Google" id="ProtNLM"/>
    </source>
</evidence>
<feature type="signal peptide" evidence="1">
    <location>
        <begin position="1"/>
        <end position="23"/>
    </location>
</feature>
<dbReference type="Proteomes" id="UP000255423">
    <property type="component" value="Unassembled WGS sequence"/>
</dbReference>
<evidence type="ECO:0000313" key="2">
    <source>
        <dbReference type="EMBL" id="SUQ19175.1"/>
    </source>
</evidence>
<protein>
    <recommendedName>
        <fullName evidence="4">Lipoprotein</fullName>
    </recommendedName>
</protein>
<dbReference type="AlphaFoldDB" id="A0A380RV50"/>